<dbReference type="EMBL" id="GL698578">
    <property type="protein sequence ID" value="EFY85405.1"/>
    <property type="molecule type" value="Genomic_DNA"/>
</dbReference>
<dbReference type="PANTHER" id="PTHR43712:SF16">
    <property type="entry name" value="O-METHYLTRANSFERASE ELCB"/>
    <property type="match status" value="1"/>
</dbReference>
<dbReference type="InParanoid" id="E9EF89"/>
<evidence type="ECO:0000313" key="5">
    <source>
        <dbReference type="EMBL" id="EFY85405.1"/>
    </source>
</evidence>
<keyword evidence="1 5" id="KW-0489">Methyltransferase</keyword>
<dbReference type="Proteomes" id="UP000002499">
    <property type="component" value="Unassembled WGS sequence"/>
</dbReference>
<dbReference type="STRING" id="655827.E9EF89"/>
<dbReference type="GO" id="GO:0032259">
    <property type="term" value="P:methylation"/>
    <property type="evidence" value="ECO:0007669"/>
    <property type="project" value="UniProtKB-KW"/>
</dbReference>
<gene>
    <name evidence="5" type="ORF">MAC_08537</name>
</gene>
<protein>
    <submittedName>
        <fullName evidence="5">O-methyltransferase, putative</fullName>
    </submittedName>
</protein>
<evidence type="ECO:0000313" key="6">
    <source>
        <dbReference type="Proteomes" id="UP000002499"/>
    </source>
</evidence>
<dbReference type="OMA" id="RHIFHAF"/>
<proteinExistence type="predicted"/>
<keyword evidence="6" id="KW-1185">Reference proteome</keyword>
<dbReference type="OrthoDB" id="1606438at2759"/>
<evidence type="ECO:0000256" key="1">
    <source>
        <dbReference type="ARBA" id="ARBA00022603"/>
    </source>
</evidence>
<evidence type="ECO:0000256" key="2">
    <source>
        <dbReference type="ARBA" id="ARBA00022679"/>
    </source>
</evidence>
<dbReference type="Pfam" id="PF00891">
    <property type="entry name" value="Methyltransf_2"/>
    <property type="match status" value="1"/>
</dbReference>
<dbReference type="InterPro" id="IPR036388">
    <property type="entry name" value="WH-like_DNA-bd_sf"/>
</dbReference>
<dbReference type="InterPro" id="IPR001077">
    <property type="entry name" value="COMT_C"/>
</dbReference>
<dbReference type="AlphaFoldDB" id="E9EF89"/>
<dbReference type="InterPro" id="IPR016461">
    <property type="entry name" value="COMT-like"/>
</dbReference>
<dbReference type="HOGENOM" id="CLU_005533_1_4_1"/>
<keyword evidence="3" id="KW-0949">S-adenosyl-L-methionine</keyword>
<dbReference type="eggNOG" id="KOG3178">
    <property type="taxonomic scope" value="Eukaryota"/>
</dbReference>
<dbReference type="SUPFAM" id="SSF53335">
    <property type="entry name" value="S-adenosyl-L-methionine-dependent methyltransferases"/>
    <property type="match status" value="1"/>
</dbReference>
<dbReference type="InterPro" id="IPR029063">
    <property type="entry name" value="SAM-dependent_MTases_sf"/>
</dbReference>
<evidence type="ECO:0000259" key="4">
    <source>
        <dbReference type="Pfam" id="PF00891"/>
    </source>
</evidence>
<dbReference type="PROSITE" id="PS51683">
    <property type="entry name" value="SAM_OMT_II"/>
    <property type="match status" value="1"/>
</dbReference>
<accession>E9EF89</accession>
<dbReference type="PANTHER" id="PTHR43712">
    <property type="entry name" value="PUTATIVE (AFU_ORTHOLOGUE AFUA_4G14580)-RELATED"/>
    <property type="match status" value="1"/>
</dbReference>
<dbReference type="GO" id="GO:0008171">
    <property type="term" value="F:O-methyltransferase activity"/>
    <property type="evidence" value="ECO:0007669"/>
    <property type="project" value="InterPro"/>
</dbReference>
<organism evidence="6">
    <name type="scientific">Metarhizium acridum (strain CQMa 102)</name>
    <dbReference type="NCBI Taxonomy" id="655827"/>
    <lineage>
        <taxon>Eukaryota</taxon>
        <taxon>Fungi</taxon>
        <taxon>Dikarya</taxon>
        <taxon>Ascomycota</taxon>
        <taxon>Pezizomycotina</taxon>
        <taxon>Sordariomycetes</taxon>
        <taxon>Hypocreomycetidae</taxon>
        <taxon>Hypocreales</taxon>
        <taxon>Clavicipitaceae</taxon>
        <taxon>Metarhizium</taxon>
    </lineage>
</organism>
<evidence type="ECO:0000256" key="3">
    <source>
        <dbReference type="ARBA" id="ARBA00022691"/>
    </source>
</evidence>
<reference evidence="5 6" key="1">
    <citation type="journal article" date="2011" name="PLoS Genet.">
        <title>Genome sequencing and comparative transcriptomics of the model entomopathogenic fungi Metarhizium anisopliae and M. acridum.</title>
        <authorList>
            <person name="Gao Q."/>
            <person name="Jin K."/>
            <person name="Ying S.H."/>
            <person name="Zhang Y."/>
            <person name="Xiao G."/>
            <person name="Shang Y."/>
            <person name="Duan Z."/>
            <person name="Hu X."/>
            <person name="Xie X.Q."/>
            <person name="Zhou G."/>
            <person name="Peng G."/>
            <person name="Luo Z."/>
            <person name="Huang W."/>
            <person name="Wang B."/>
            <person name="Fang W."/>
            <person name="Wang S."/>
            <person name="Zhong Y."/>
            <person name="Ma L.J."/>
            <person name="St Leger R.J."/>
            <person name="Zhao G.P."/>
            <person name="Pei Y."/>
            <person name="Feng M.G."/>
            <person name="Xia Y."/>
            <person name="Wang C."/>
        </authorList>
    </citation>
    <scope>NUCLEOTIDE SEQUENCE [LARGE SCALE GENOMIC DNA]</scope>
    <source>
        <strain evidence="5 6">CQMa 102</strain>
    </source>
</reference>
<dbReference type="Gene3D" id="3.40.50.150">
    <property type="entry name" value="Vaccinia Virus protein VP39"/>
    <property type="match status" value="1"/>
</dbReference>
<keyword evidence="2 5" id="KW-0808">Transferase</keyword>
<name>E9EF89_METAQ</name>
<feature type="domain" description="O-methyltransferase C-terminal" evidence="4">
    <location>
        <begin position="238"/>
        <end position="386"/>
    </location>
</feature>
<dbReference type="Gene3D" id="1.10.10.10">
    <property type="entry name" value="Winged helix-like DNA-binding domain superfamily/Winged helix DNA-binding domain"/>
    <property type="match status" value="1"/>
</dbReference>
<sequence length="423" mass="47489">MRSMGNSLSRPEGKPSVDRLTTISRNIQENTQILTDKLHTQGLNAPSYEPHGLADFPLKESDDETLRARQQILSLTKELRDLVLGPREALKLMALDIAEAVPQQGCISYDNLTREVQRVSGFKVPASELRRLLRLAMANNLFCEPELDHVAHNRTSLVMLEDESLASWVGLYTVDLFLPVGNTVAAMQKWPGSQDLTETTDTTRAKRYDLAMRAHGSREGFDVSHTVQSYPWAKLGNATVVDMGGNEGYVSMAIAESFPNLSFEVQDLPGMRTAATMGKVPPHLVHRVKLTTHDFFVEQPTVAGAYLFRHIFHAFPDRHVVRALRALVPAMRHGSRVILNDVVLPAPGAVSLTEEKTFRLLDVLMKTVCNGREREISDWKVLFEEADARFVWQGAWKSSGNLWFVEAQWQEKPNMNGDESRIC</sequence>